<gene>
    <name evidence="4" type="primary">cysH</name>
    <name evidence="6" type="ORF">MXMO3_01509</name>
</gene>
<protein>
    <recommendedName>
        <fullName evidence="4">Adenosine 5'-phosphosulfate reductase</fullName>
        <shortName evidence="4">APS reductase</shortName>
        <ecNumber evidence="4">1.8.4.10</ecNumber>
    </recommendedName>
    <alternativeName>
        <fullName evidence="4">5'-adenylylsulfate reductase</fullName>
    </alternativeName>
    <alternativeName>
        <fullName evidence="4">Thioredoxin-dependent 5'-adenylylsulfate reductase</fullName>
    </alternativeName>
</protein>
<evidence type="ECO:0000256" key="4">
    <source>
        <dbReference type="HAMAP-Rule" id="MF_00063"/>
    </source>
</evidence>
<dbReference type="GO" id="GO:0004604">
    <property type="term" value="F:phosphoadenylyl-sulfate reductase (thioredoxin) activity"/>
    <property type="evidence" value="ECO:0007669"/>
    <property type="project" value="UniProtKB-UniRule"/>
</dbReference>
<dbReference type="GO" id="GO:0051539">
    <property type="term" value="F:4 iron, 4 sulfur cluster binding"/>
    <property type="evidence" value="ECO:0007669"/>
    <property type="project" value="UniProtKB-UniRule"/>
</dbReference>
<dbReference type="GO" id="GO:0046872">
    <property type="term" value="F:metal ion binding"/>
    <property type="evidence" value="ECO:0007669"/>
    <property type="project" value="UniProtKB-KW"/>
</dbReference>
<evidence type="ECO:0000313" key="6">
    <source>
        <dbReference type="EMBL" id="AVX04039.1"/>
    </source>
</evidence>
<dbReference type="Pfam" id="PF01507">
    <property type="entry name" value="PAPS_reduct"/>
    <property type="match status" value="1"/>
</dbReference>
<proteinExistence type="inferred from homology"/>
<dbReference type="GO" id="GO:0019379">
    <property type="term" value="P:sulfate assimilation, phosphoadenylyl sulfate reduction by phosphoadenylyl-sulfate reductase (thioredoxin)"/>
    <property type="evidence" value="ECO:0007669"/>
    <property type="project" value="UniProtKB-UniRule"/>
</dbReference>
<dbReference type="KEGG" id="mmyr:MXMO3_01509"/>
<dbReference type="PANTHER" id="PTHR46509">
    <property type="entry name" value="PHOSPHOADENOSINE PHOSPHOSULFATE REDUCTASE"/>
    <property type="match status" value="1"/>
</dbReference>
<dbReference type="InterPro" id="IPR004511">
    <property type="entry name" value="PAPS/APS_Rdtase"/>
</dbReference>
<feature type="binding site" evidence="4">
    <location>
        <position position="212"/>
    </location>
    <ligand>
        <name>[4Fe-4S] cluster</name>
        <dbReference type="ChEBI" id="CHEBI:49883"/>
    </ligand>
</feature>
<dbReference type="PANTHER" id="PTHR46509:SF1">
    <property type="entry name" value="PHOSPHOADENOSINE PHOSPHOSULFATE REDUCTASE"/>
    <property type="match status" value="1"/>
</dbReference>
<comment type="pathway">
    <text evidence="3 4">Sulfur metabolism; hydrogen sulfide biosynthesis; sulfite from sulfate.</text>
</comment>
<dbReference type="EC" id="1.8.4.10" evidence="4"/>
<feature type="binding site" evidence="4">
    <location>
        <position position="215"/>
    </location>
    <ligand>
        <name>[4Fe-4S] cluster</name>
        <dbReference type="ChEBI" id="CHEBI:49883"/>
    </ligand>
</feature>
<dbReference type="NCBIfam" id="TIGR00434">
    <property type="entry name" value="cysH"/>
    <property type="match status" value="1"/>
</dbReference>
<keyword evidence="4" id="KW-0479">Metal-binding</keyword>
<dbReference type="HAMAP" id="MF_00063">
    <property type="entry name" value="CysH"/>
    <property type="match status" value="1"/>
</dbReference>
<accession>A0A2R4MDT7</accession>
<evidence type="ECO:0000256" key="2">
    <source>
        <dbReference type="ARBA" id="ARBA00023002"/>
    </source>
</evidence>
<dbReference type="InterPro" id="IPR008318">
    <property type="entry name" value="UCP030820"/>
</dbReference>
<dbReference type="InterPro" id="IPR002500">
    <property type="entry name" value="PAPS_reduct_dom"/>
</dbReference>
<evidence type="ECO:0000313" key="7">
    <source>
        <dbReference type="Proteomes" id="UP000258927"/>
    </source>
</evidence>
<evidence type="ECO:0000259" key="5">
    <source>
        <dbReference type="Pfam" id="PF01507"/>
    </source>
</evidence>
<keyword evidence="7" id="KW-1185">Reference proteome</keyword>
<dbReference type="AlphaFoldDB" id="A0A2R4MDT7"/>
<dbReference type="SUPFAM" id="SSF52402">
    <property type="entry name" value="Adenine nucleotide alpha hydrolases-like"/>
    <property type="match status" value="1"/>
</dbReference>
<dbReference type="EMBL" id="CP021330">
    <property type="protein sequence ID" value="AVX04039.1"/>
    <property type="molecule type" value="Genomic_DNA"/>
</dbReference>
<organism evidence="6 7">
    <name type="scientific">Maritalea myrionectae</name>
    <dbReference type="NCBI Taxonomy" id="454601"/>
    <lineage>
        <taxon>Bacteria</taxon>
        <taxon>Pseudomonadati</taxon>
        <taxon>Pseudomonadota</taxon>
        <taxon>Alphaproteobacteria</taxon>
        <taxon>Hyphomicrobiales</taxon>
        <taxon>Devosiaceae</taxon>
        <taxon>Maritalea</taxon>
    </lineage>
</organism>
<sequence length="426" mass="47833">MANANAAQAFVPKERLSDLQLVALNGMFDERDALSVLRFALEELTSHPIAMVSSFGADSSVLLHMVAQINPHQEVLFLETGKHFPETLEYVETMKQRLGLTNVRFLEPDTSDLARFDPKGDLWQTDPDSCCHIRKTEPLDAALKAYGGWVTGRKRFQTNDRGVLPHFELTSDERIKVNPLAYWDFEDVKAYRAEHDLPPHPLFNVGYLSIGCAPCTSMVKEGEDPRSGRWRGRDKTECGIHFDVSGKIAKPQAKGQSMKTLFKDGQFVEDQWRDLAEDEALIDLDHVFMPFSLYIEHKDRLAGNNGALGLIVQPGDDVHEIGDDVHRFAAIAVEFPKFADGRGYSSARLLRERYGFEGELRARGDILTDQVQFLRRCGFDSLVVVDGPTRNALENDAIAGVSVFMQPTGRDIEVPAGTRPFLRRVK</sequence>
<keyword evidence="2 4" id="KW-0560">Oxidoreductase</keyword>
<name>A0A2R4MDT7_9HYPH</name>
<feature type="domain" description="Phosphoadenosine phosphosulphate reductase" evidence="5">
    <location>
        <begin position="49"/>
        <end position="217"/>
    </location>
</feature>
<comment type="catalytic activity">
    <reaction evidence="4">
        <text>[thioredoxin]-disulfide + sulfite + AMP + 2 H(+) = adenosine 5'-phosphosulfate + [thioredoxin]-dithiol</text>
        <dbReference type="Rhea" id="RHEA:21976"/>
        <dbReference type="Rhea" id="RHEA-COMP:10698"/>
        <dbReference type="Rhea" id="RHEA-COMP:10700"/>
        <dbReference type="ChEBI" id="CHEBI:15378"/>
        <dbReference type="ChEBI" id="CHEBI:17359"/>
        <dbReference type="ChEBI" id="CHEBI:29950"/>
        <dbReference type="ChEBI" id="CHEBI:50058"/>
        <dbReference type="ChEBI" id="CHEBI:58243"/>
        <dbReference type="ChEBI" id="CHEBI:456215"/>
        <dbReference type="EC" id="1.8.4.10"/>
    </reaction>
</comment>
<dbReference type="Proteomes" id="UP000258927">
    <property type="component" value="Chromosome"/>
</dbReference>
<dbReference type="InterPro" id="IPR014729">
    <property type="entry name" value="Rossmann-like_a/b/a_fold"/>
</dbReference>
<dbReference type="GO" id="GO:0043866">
    <property type="term" value="F:adenylyl-sulfate reductase (thioredoxin) activity"/>
    <property type="evidence" value="ECO:0007669"/>
    <property type="project" value="UniProtKB-EC"/>
</dbReference>
<feature type="active site" description="Nucleophile; cysteine thiosulfonate intermediate" evidence="4">
    <location>
        <position position="238"/>
    </location>
</feature>
<dbReference type="GO" id="GO:0070814">
    <property type="term" value="P:hydrogen sulfide biosynthetic process"/>
    <property type="evidence" value="ECO:0007669"/>
    <property type="project" value="UniProtKB-UniRule"/>
</dbReference>
<evidence type="ECO:0000256" key="3">
    <source>
        <dbReference type="ARBA" id="ARBA00024327"/>
    </source>
</evidence>
<feature type="binding site" evidence="4">
    <location>
        <position position="130"/>
    </location>
    <ligand>
        <name>[4Fe-4S] cluster</name>
        <dbReference type="ChEBI" id="CHEBI:49883"/>
    </ligand>
</feature>
<reference evidence="6 7" key="1">
    <citation type="submission" date="2017-05" db="EMBL/GenBank/DDBJ databases">
        <title>Genome Analysis of Maritalea myrionectae HL2708#5.</title>
        <authorList>
            <consortium name="Cotde Inc.-PKNU"/>
            <person name="Jang D."/>
            <person name="Oh H.-M."/>
        </authorList>
    </citation>
    <scope>NUCLEOTIDE SEQUENCE [LARGE SCALE GENOMIC DNA]</scope>
    <source>
        <strain evidence="6 7">HL2708#5</strain>
    </source>
</reference>
<evidence type="ECO:0000256" key="1">
    <source>
        <dbReference type="ARBA" id="ARBA00009732"/>
    </source>
</evidence>
<keyword evidence="4" id="KW-0411">Iron-sulfur</keyword>
<dbReference type="GO" id="GO:0005737">
    <property type="term" value="C:cytoplasm"/>
    <property type="evidence" value="ECO:0007669"/>
    <property type="project" value="UniProtKB-SubCell"/>
</dbReference>
<comment type="cofactor">
    <cofactor evidence="4">
        <name>[4Fe-4S] cluster</name>
        <dbReference type="ChEBI" id="CHEBI:49883"/>
    </cofactor>
    <text evidence="4">Binds 1 [4Fe-4S] cluster per subunit.</text>
</comment>
<keyword evidence="4" id="KW-0408">Iron</keyword>
<comment type="subcellular location">
    <subcellularLocation>
        <location evidence="4">Cytoplasm</location>
    </subcellularLocation>
</comment>
<dbReference type="Pfam" id="PF06073">
    <property type="entry name" value="DUF934"/>
    <property type="match status" value="1"/>
</dbReference>
<dbReference type="RefSeq" id="WP_162889174.1">
    <property type="nucleotide sequence ID" value="NZ_CP021330.1"/>
</dbReference>
<dbReference type="CDD" id="cd23945">
    <property type="entry name" value="PAPS_reductase"/>
    <property type="match status" value="1"/>
</dbReference>
<dbReference type="STRING" id="1122213.GCA_000423365_01285"/>
<feature type="binding site" evidence="4">
    <location>
        <position position="131"/>
    </location>
    <ligand>
        <name>[4Fe-4S] cluster</name>
        <dbReference type="ChEBI" id="CHEBI:49883"/>
    </ligand>
</feature>
<dbReference type="NCBIfam" id="NF002537">
    <property type="entry name" value="PRK02090.1"/>
    <property type="match status" value="1"/>
</dbReference>
<comment type="similarity">
    <text evidence="1 4">Belongs to the PAPS reductase family. CysH subfamily.</text>
</comment>
<dbReference type="Gene3D" id="3.40.50.620">
    <property type="entry name" value="HUPs"/>
    <property type="match status" value="1"/>
</dbReference>
<keyword evidence="4" id="KW-0963">Cytoplasm</keyword>
<comment type="function">
    <text evidence="4">Catalyzes the formation of sulfite from adenosine 5'-phosphosulfate (APS) using thioredoxin as an electron donor.</text>
</comment>